<dbReference type="PANTHER" id="PTHR10027:SF10">
    <property type="entry name" value="SLOWPOKE 2, ISOFORM D"/>
    <property type="match status" value="1"/>
</dbReference>
<keyword evidence="7" id="KW-1133">Transmembrane helix</keyword>
<keyword evidence="10 13" id="KW-0407">Ion channel</keyword>
<dbReference type="InterPro" id="IPR047871">
    <property type="entry name" value="K_chnl_Slo-like"/>
</dbReference>
<dbReference type="PANTHER" id="PTHR10027">
    <property type="entry name" value="CALCIUM-ACTIVATED POTASSIUM CHANNEL ALPHA CHAIN"/>
    <property type="match status" value="1"/>
</dbReference>
<evidence type="ECO:0000256" key="9">
    <source>
        <dbReference type="ARBA" id="ARBA00023136"/>
    </source>
</evidence>
<dbReference type="GO" id="GO:0005267">
    <property type="term" value="F:potassium channel activity"/>
    <property type="evidence" value="ECO:0007669"/>
    <property type="project" value="UniProtKB-KW"/>
</dbReference>
<dbReference type="Gene3D" id="3.40.50.720">
    <property type="entry name" value="NAD(P)-binding Rossmann-like Domain"/>
    <property type="match status" value="1"/>
</dbReference>
<evidence type="ECO:0000259" key="11">
    <source>
        <dbReference type="Pfam" id="PF03493"/>
    </source>
</evidence>
<comment type="caution">
    <text evidence="13">The sequence shown here is derived from an EMBL/GenBank/DDBJ whole genome shotgun (WGS) entry which is preliminary data.</text>
</comment>
<dbReference type="InterPro" id="IPR003148">
    <property type="entry name" value="RCK_N"/>
</dbReference>
<dbReference type="Pfam" id="PF03493">
    <property type="entry name" value="BK_channel_a"/>
    <property type="match status" value="1"/>
</dbReference>
<keyword evidence="9" id="KW-0472">Membrane</keyword>
<keyword evidence="4" id="KW-0812">Transmembrane</keyword>
<dbReference type="OrthoDB" id="423361at2759"/>
<keyword evidence="14" id="KW-1185">Reference proteome</keyword>
<organism evidence="13 14">
    <name type="scientific">Symbiodinium microadriaticum</name>
    <name type="common">Dinoflagellate</name>
    <name type="synonym">Zooxanthella microadriatica</name>
    <dbReference type="NCBI Taxonomy" id="2951"/>
    <lineage>
        <taxon>Eukaryota</taxon>
        <taxon>Sar</taxon>
        <taxon>Alveolata</taxon>
        <taxon>Dinophyceae</taxon>
        <taxon>Suessiales</taxon>
        <taxon>Symbiodiniaceae</taxon>
        <taxon>Symbiodinium</taxon>
    </lineage>
</organism>
<name>A0A1Q9CCC4_SYMMI</name>
<evidence type="ECO:0000313" key="13">
    <source>
        <dbReference type="EMBL" id="OLP80583.1"/>
    </source>
</evidence>
<evidence type="ECO:0000256" key="5">
    <source>
        <dbReference type="ARBA" id="ARBA00022826"/>
    </source>
</evidence>
<keyword evidence="6" id="KW-0630">Potassium</keyword>
<evidence type="ECO:0000256" key="8">
    <source>
        <dbReference type="ARBA" id="ARBA00023065"/>
    </source>
</evidence>
<evidence type="ECO:0000256" key="1">
    <source>
        <dbReference type="ARBA" id="ARBA00004141"/>
    </source>
</evidence>
<keyword evidence="2" id="KW-0813">Transport</keyword>
<feature type="domain" description="Calcium-activated potassium channel BK alpha subunit" evidence="11">
    <location>
        <begin position="133"/>
        <end position="230"/>
    </location>
</feature>
<dbReference type="InterPro" id="IPR003929">
    <property type="entry name" value="K_chnl_BK_asu"/>
</dbReference>
<evidence type="ECO:0000256" key="6">
    <source>
        <dbReference type="ARBA" id="ARBA00022958"/>
    </source>
</evidence>
<evidence type="ECO:0000259" key="12">
    <source>
        <dbReference type="Pfam" id="PF22614"/>
    </source>
</evidence>
<dbReference type="GO" id="GO:0016020">
    <property type="term" value="C:membrane"/>
    <property type="evidence" value="ECO:0007669"/>
    <property type="project" value="UniProtKB-SubCell"/>
</dbReference>
<accession>A0A1Q9CCC4</accession>
<comment type="subcellular location">
    <subcellularLocation>
        <location evidence="1">Membrane</location>
        <topology evidence="1">Multi-pass membrane protein</topology>
    </subcellularLocation>
</comment>
<dbReference type="AlphaFoldDB" id="A0A1Q9CCC4"/>
<evidence type="ECO:0000256" key="10">
    <source>
        <dbReference type="ARBA" id="ARBA00023303"/>
    </source>
</evidence>
<keyword evidence="3" id="KW-0633">Potassium transport</keyword>
<evidence type="ECO:0000256" key="7">
    <source>
        <dbReference type="ARBA" id="ARBA00022989"/>
    </source>
</evidence>
<proteinExistence type="predicted"/>
<dbReference type="EMBL" id="LSRX01001366">
    <property type="protein sequence ID" value="OLP80583.1"/>
    <property type="molecule type" value="Genomic_DNA"/>
</dbReference>
<protein>
    <submittedName>
        <fullName evidence="13">Potassium channel subfamily U member 1</fullName>
    </submittedName>
</protein>
<evidence type="ECO:0000256" key="2">
    <source>
        <dbReference type="ARBA" id="ARBA00022448"/>
    </source>
</evidence>
<sequence length="329" mass="37047">MLAMTVAMASDDVLMLAQTVLQMPSVAMTRFDTDLRDFVDLELPTSLASKVFFLRGSVMNDRDLERAMVETAVICLVLPDVDASSPDTEDSISVMMALTMSRHFPGLRLRIMLLEPEGAKNAALLSIAFPRCFSAHEMKSAIFAKNTHIVGLVTFLSGLMQSRVDHYSTDQLEKLSRADTKRHWRLEYAQSMKRSLIGFVISPYLANMTFPAVARKVYEDSRGGVLLIAVAQDGQLILNYDDIIQVDQVVVAIASKEKHCMPFAECQGNILKEWRFQFLHARSQRLKTDLHKSEHPGKTGEALLLHQPGMDRRWFLSKTAGRPRRYPEG</sequence>
<keyword evidence="8" id="KW-0406">Ion transport</keyword>
<reference evidence="13 14" key="1">
    <citation type="submission" date="2016-02" db="EMBL/GenBank/DDBJ databases">
        <title>Genome analysis of coral dinoflagellate symbionts highlights evolutionary adaptations to a symbiotic lifestyle.</title>
        <authorList>
            <person name="Aranda M."/>
            <person name="Li Y."/>
            <person name="Liew Y.J."/>
            <person name="Baumgarten S."/>
            <person name="Simakov O."/>
            <person name="Wilson M."/>
            <person name="Piel J."/>
            <person name="Ashoor H."/>
            <person name="Bougouffa S."/>
            <person name="Bajic V.B."/>
            <person name="Ryu T."/>
            <person name="Ravasi T."/>
            <person name="Bayer T."/>
            <person name="Micklem G."/>
            <person name="Kim H."/>
            <person name="Bhak J."/>
            <person name="Lajeunesse T.C."/>
            <person name="Voolstra C.R."/>
        </authorList>
    </citation>
    <scope>NUCLEOTIDE SEQUENCE [LARGE SCALE GENOMIC DNA]</scope>
    <source>
        <strain evidence="13 14">CCMP2467</strain>
    </source>
</reference>
<dbReference type="Pfam" id="PF22614">
    <property type="entry name" value="Slo-like_RCK"/>
    <property type="match status" value="1"/>
</dbReference>
<evidence type="ECO:0000313" key="14">
    <source>
        <dbReference type="Proteomes" id="UP000186817"/>
    </source>
</evidence>
<evidence type="ECO:0000256" key="4">
    <source>
        <dbReference type="ARBA" id="ARBA00022692"/>
    </source>
</evidence>
<feature type="domain" description="RCK N-terminal" evidence="12">
    <location>
        <begin position="49"/>
        <end position="105"/>
    </location>
</feature>
<keyword evidence="5" id="KW-0631">Potassium channel</keyword>
<gene>
    <name evidence="13" type="primary">Kcnu1</name>
    <name evidence="13" type="ORF">AK812_SmicGene38983</name>
</gene>
<evidence type="ECO:0000256" key="3">
    <source>
        <dbReference type="ARBA" id="ARBA00022538"/>
    </source>
</evidence>
<dbReference type="Proteomes" id="UP000186817">
    <property type="component" value="Unassembled WGS sequence"/>
</dbReference>